<reference evidence="1" key="1">
    <citation type="submission" date="2014-11" db="EMBL/GenBank/DDBJ databases">
        <authorList>
            <person name="Amaro Gonzalez C."/>
        </authorList>
    </citation>
    <scope>NUCLEOTIDE SEQUENCE</scope>
</reference>
<sequence>MLLIGTSEMLHLHLVSFRVLLCQHCGERENLSMPELS</sequence>
<name>A0A0E9R1T6_ANGAN</name>
<dbReference type="EMBL" id="GBXM01086309">
    <property type="protein sequence ID" value="JAH22268.1"/>
    <property type="molecule type" value="Transcribed_RNA"/>
</dbReference>
<evidence type="ECO:0000313" key="1">
    <source>
        <dbReference type="EMBL" id="JAH22268.1"/>
    </source>
</evidence>
<reference evidence="1" key="2">
    <citation type="journal article" date="2015" name="Fish Shellfish Immunol.">
        <title>Early steps in the European eel (Anguilla anguilla)-Vibrio vulnificus interaction in the gills: Role of the RtxA13 toxin.</title>
        <authorList>
            <person name="Callol A."/>
            <person name="Pajuelo D."/>
            <person name="Ebbesson L."/>
            <person name="Teles M."/>
            <person name="MacKenzie S."/>
            <person name="Amaro C."/>
        </authorList>
    </citation>
    <scope>NUCLEOTIDE SEQUENCE</scope>
</reference>
<dbReference type="AlphaFoldDB" id="A0A0E9R1T6"/>
<accession>A0A0E9R1T6</accession>
<organism evidence="1">
    <name type="scientific">Anguilla anguilla</name>
    <name type="common">European freshwater eel</name>
    <name type="synonym">Muraena anguilla</name>
    <dbReference type="NCBI Taxonomy" id="7936"/>
    <lineage>
        <taxon>Eukaryota</taxon>
        <taxon>Metazoa</taxon>
        <taxon>Chordata</taxon>
        <taxon>Craniata</taxon>
        <taxon>Vertebrata</taxon>
        <taxon>Euteleostomi</taxon>
        <taxon>Actinopterygii</taxon>
        <taxon>Neopterygii</taxon>
        <taxon>Teleostei</taxon>
        <taxon>Anguilliformes</taxon>
        <taxon>Anguillidae</taxon>
        <taxon>Anguilla</taxon>
    </lineage>
</organism>
<protein>
    <submittedName>
        <fullName evidence="1">Uncharacterized protein</fullName>
    </submittedName>
</protein>
<proteinExistence type="predicted"/>